<dbReference type="Proteomes" id="UP000034160">
    <property type="component" value="Unassembled WGS sequence"/>
</dbReference>
<dbReference type="STRING" id="1618356.UU93_C0005G0003"/>
<organism evidence="2 3">
    <name type="scientific">Candidatus Amesbacteria bacterium GW2011_GWA2_42_12</name>
    <dbReference type="NCBI Taxonomy" id="1618356"/>
    <lineage>
        <taxon>Bacteria</taxon>
        <taxon>Candidatus Amesiibacteriota</taxon>
    </lineage>
</organism>
<name>A0A0G0Y7L2_9BACT</name>
<accession>A0A0G0Y7L2</accession>
<keyword evidence="1" id="KW-1133">Transmembrane helix</keyword>
<keyword evidence="1" id="KW-0472">Membrane</keyword>
<proteinExistence type="predicted"/>
<feature type="transmembrane region" description="Helical" evidence="1">
    <location>
        <begin position="46"/>
        <end position="74"/>
    </location>
</feature>
<gene>
    <name evidence="2" type="ORF">UU93_C0005G0003</name>
</gene>
<reference evidence="2 3" key="1">
    <citation type="journal article" date="2015" name="Nature">
        <title>rRNA introns, odd ribosomes, and small enigmatic genomes across a large radiation of phyla.</title>
        <authorList>
            <person name="Brown C.T."/>
            <person name="Hug L.A."/>
            <person name="Thomas B.C."/>
            <person name="Sharon I."/>
            <person name="Castelle C.J."/>
            <person name="Singh A."/>
            <person name="Wilkins M.J."/>
            <person name="Williams K.H."/>
            <person name="Banfield J.F."/>
        </authorList>
    </citation>
    <scope>NUCLEOTIDE SEQUENCE [LARGE SCALE GENOMIC DNA]</scope>
</reference>
<evidence type="ECO:0000256" key="1">
    <source>
        <dbReference type="SAM" id="Phobius"/>
    </source>
</evidence>
<dbReference type="AlphaFoldDB" id="A0A0G0Y7L2"/>
<keyword evidence="1" id="KW-0812">Transmembrane</keyword>
<evidence type="ECO:0000313" key="3">
    <source>
        <dbReference type="Proteomes" id="UP000034160"/>
    </source>
</evidence>
<comment type="caution">
    <text evidence="2">The sequence shown here is derived from an EMBL/GenBank/DDBJ whole genome shotgun (WGS) entry which is preliminary data.</text>
</comment>
<evidence type="ECO:0000313" key="2">
    <source>
        <dbReference type="EMBL" id="KKS32695.1"/>
    </source>
</evidence>
<protein>
    <submittedName>
        <fullName evidence="2">Uncharacterized protein</fullName>
    </submittedName>
</protein>
<dbReference type="EMBL" id="LCCN01000005">
    <property type="protein sequence ID" value="KKS32695.1"/>
    <property type="molecule type" value="Genomic_DNA"/>
</dbReference>
<sequence length="75" mass="8323">MTMAVRKSKIQNPKIQINSKLENTKTENSDLIGGQLDPKEEKVLDWILNGIVIFVLGWLALGIGMAVLGLFGVWK</sequence>